<reference evidence="2 3" key="1">
    <citation type="submission" date="2019-03" db="EMBL/GenBank/DDBJ databases">
        <title>New insights into Acidothiobacillus thiooxidans sulfur metabolism through coupled gene expression, solution geochemistry, microscopy and spectroscopy analyses.</title>
        <authorList>
            <person name="Camacho D."/>
            <person name="Frazao R."/>
            <person name="Fouillen A."/>
            <person name="Nanci A."/>
            <person name="Lang B.F."/>
            <person name="Apte S.C."/>
            <person name="Baron C."/>
            <person name="Warren L.A."/>
        </authorList>
    </citation>
    <scope>NUCLEOTIDE SEQUENCE [LARGE SCALE GENOMIC DNA]</scope>
    <source>
        <strain evidence="2 3">ATCC 19377</strain>
    </source>
</reference>
<dbReference type="EMBL" id="SZUV01000001">
    <property type="protein sequence ID" value="TQN50393.1"/>
    <property type="molecule type" value="Genomic_DNA"/>
</dbReference>
<name>A0A543Q245_ACITH</name>
<feature type="compositionally biased region" description="Basic and acidic residues" evidence="1">
    <location>
        <begin position="48"/>
        <end position="58"/>
    </location>
</feature>
<dbReference type="AlphaFoldDB" id="A0A543Q245"/>
<evidence type="ECO:0000313" key="3">
    <source>
        <dbReference type="Proteomes" id="UP000315403"/>
    </source>
</evidence>
<proteinExistence type="predicted"/>
<comment type="caution">
    <text evidence="2">The sequence shown here is derived from an EMBL/GenBank/DDBJ whole genome shotgun (WGS) entry which is preliminary data.</text>
</comment>
<evidence type="ECO:0000313" key="2">
    <source>
        <dbReference type="EMBL" id="TQN50393.1"/>
    </source>
</evidence>
<feature type="compositionally biased region" description="Low complexity" evidence="1">
    <location>
        <begin position="25"/>
        <end position="47"/>
    </location>
</feature>
<feature type="region of interest" description="Disordered" evidence="1">
    <location>
        <begin position="280"/>
        <end position="313"/>
    </location>
</feature>
<organism evidence="2 3">
    <name type="scientific">Acidithiobacillus thiooxidans ATCC 19377</name>
    <dbReference type="NCBI Taxonomy" id="637390"/>
    <lineage>
        <taxon>Bacteria</taxon>
        <taxon>Pseudomonadati</taxon>
        <taxon>Pseudomonadota</taxon>
        <taxon>Acidithiobacillia</taxon>
        <taxon>Acidithiobacillales</taxon>
        <taxon>Acidithiobacillaceae</taxon>
        <taxon>Acidithiobacillus</taxon>
    </lineage>
</organism>
<sequence>MTTALKTEGEFTTDTPLENVQEQPESTQSETGDTTSTATSAPAPSSQSDKETSADNPHKKANPAGGSHSQGATPSRRAKRPPDSRFLLLPMPADKKTNSRAGIRRSIHLSTRLSQEMYFRAYEKASNANYFLERIYPGMVSGRAGADKAVVQEGFDDIIRLWRGLYTEAEETFDGIIQKVSERLEAEGVDAEHLSTDFSEPLDEEALVTSRMDQHYLNILHKVDKTLGYISAAALYEIYADEEASKLELEVRRRMLTLYRYNIRYAFETGILLRTGKTAQMRKAEKEKQSGTATEGTNTTSSDTEQADTEAKS</sequence>
<evidence type="ECO:0000256" key="1">
    <source>
        <dbReference type="SAM" id="MobiDB-lite"/>
    </source>
</evidence>
<gene>
    <name evidence="2" type="ORF">DLNHIDIE_00246</name>
</gene>
<feature type="compositionally biased region" description="Polar residues" evidence="1">
    <location>
        <begin position="1"/>
        <end position="24"/>
    </location>
</feature>
<feature type="compositionally biased region" description="Polar residues" evidence="1">
    <location>
        <begin position="290"/>
        <end position="304"/>
    </location>
</feature>
<feature type="region of interest" description="Disordered" evidence="1">
    <location>
        <begin position="1"/>
        <end position="101"/>
    </location>
</feature>
<protein>
    <submittedName>
        <fullName evidence="2">Uncharacterized protein</fullName>
    </submittedName>
</protein>
<dbReference type="Proteomes" id="UP000315403">
    <property type="component" value="Unassembled WGS sequence"/>
</dbReference>
<accession>A0A543Q245</accession>